<organism evidence="3 4">
    <name type="scientific">Tenggerimyces flavus</name>
    <dbReference type="NCBI Taxonomy" id="1708749"/>
    <lineage>
        <taxon>Bacteria</taxon>
        <taxon>Bacillati</taxon>
        <taxon>Actinomycetota</taxon>
        <taxon>Actinomycetes</taxon>
        <taxon>Propionibacteriales</taxon>
        <taxon>Nocardioidaceae</taxon>
        <taxon>Tenggerimyces</taxon>
    </lineage>
</organism>
<dbReference type="Proteomes" id="UP001595699">
    <property type="component" value="Unassembled WGS sequence"/>
</dbReference>
<name>A0ABV7YC12_9ACTN</name>
<keyword evidence="4" id="KW-1185">Reference proteome</keyword>
<protein>
    <recommendedName>
        <fullName evidence="2">PKD domain-containing protein</fullName>
    </recommendedName>
</protein>
<dbReference type="CDD" id="cd00146">
    <property type="entry name" value="PKD"/>
    <property type="match status" value="1"/>
</dbReference>
<dbReference type="EMBL" id="JBHRZH010000015">
    <property type="protein sequence ID" value="MFC3762688.1"/>
    <property type="molecule type" value="Genomic_DNA"/>
</dbReference>
<dbReference type="RefSeq" id="WP_205118960.1">
    <property type="nucleotide sequence ID" value="NZ_JAFBCM010000001.1"/>
</dbReference>
<sequence>MEGQRPRHQQRVGVFVLALVLAFGVVLLSSPAVGPAYADRCWFNPSGEYVCEGDPSDPGDPGDPGGPGNPGRQPHDVYYTPACMANGPPPNDPNAMCMNATMACQVNGEEGEIMMRIYYQWEENGPWELQDTRCVGGDEQPVPVITPDQVRGWLENGWLPTAAVAVNPGNGRTLINFPTIFYAGGATTYDQTHQVPGGSVRVEARATNFAWTWGDGASDSTSTPGVAYSRGTPKDSYVTHNYVDLGQYTVGVAVTWTADFWINGAAQPPLTITLNGTPSEPVTVLEKEQFLGRR</sequence>
<evidence type="ECO:0000313" key="4">
    <source>
        <dbReference type="Proteomes" id="UP001595699"/>
    </source>
</evidence>
<feature type="domain" description="PKD" evidence="2">
    <location>
        <begin position="209"/>
        <end position="255"/>
    </location>
</feature>
<feature type="region of interest" description="Disordered" evidence="1">
    <location>
        <begin position="52"/>
        <end position="75"/>
    </location>
</feature>
<evidence type="ECO:0000313" key="3">
    <source>
        <dbReference type="EMBL" id="MFC3762688.1"/>
    </source>
</evidence>
<accession>A0ABV7YC12</accession>
<dbReference type="InterPro" id="IPR000601">
    <property type="entry name" value="PKD_dom"/>
</dbReference>
<reference evidence="4" key="1">
    <citation type="journal article" date="2019" name="Int. J. Syst. Evol. Microbiol.">
        <title>The Global Catalogue of Microorganisms (GCM) 10K type strain sequencing project: providing services to taxonomists for standard genome sequencing and annotation.</title>
        <authorList>
            <consortium name="The Broad Institute Genomics Platform"/>
            <consortium name="The Broad Institute Genome Sequencing Center for Infectious Disease"/>
            <person name="Wu L."/>
            <person name="Ma J."/>
        </authorList>
    </citation>
    <scope>NUCLEOTIDE SEQUENCE [LARGE SCALE GENOMIC DNA]</scope>
    <source>
        <strain evidence="4">CGMCC 4.7241</strain>
    </source>
</reference>
<proteinExistence type="predicted"/>
<comment type="caution">
    <text evidence="3">The sequence shown here is derived from an EMBL/GenBank/DDBJ whole genome shotgun (WGS) entry which is preliminary data.</text>
</comment>
<gene>
    <name evidence="3" type="ORF">ACFOUW_17730</name>
</gene>
<evidence type="ECO:0000256" key="1">
    <source>
        <dbReference type="SAM" id="MobiDB-lite"/>
    </source>
</evidence>
<evidence type="ECO:0000259" key="2">
    <source>
        <dbReference type="PROSITE" id="PS50093"/>
    </source>
</evidence>
<dbReference type="PROSITE" id="PS50093">
    <property type="entry name" value="PKD"/>
    <property type="match status" value="1"/>
</dbReference>